<organism evidence="1 2">
    <name type="scientific">Hespellia stercorisuis DSM 15480</name>
    <dbReference type="NCBI Taxonomy" id="1121950"/>
    <lineage>
        <taxon>Bacteria</taxon>
        <taxon>Bacillati</taxon>
        <taxon>Bacillota</taxon>
        <taxon>Clostridia</taxon>
        <taxon>Lachnospirales</taxon>
        <taxon>Lachnospiraceae</taxon>
        <taxon>Hespellia</taxon>
    </lineage>
</organism>
<proteinExistence type="predicted"/>
<evidence type="ECO:0000313" key="1">
    <source>
        <dbReference type="EMBL" id="SHK89819.1"/>
    </source>
</evidence>
<keyword evidence="2" id="KW-1185">Reference proteome</keyword>
<accession>A0A1M6W859</accession>
<dbReference type="RefSeq" id="WP_073113207.1">
    <property type="nucleotide sequence ID" value="NZ_FQZY01000104.1"/>
</dbReference>
<dbReference type="Proteomes" id="UP000184301">
    <property type="component" value="Unassembled WGS sequence"/>
</dbReference>
<gene>
    <name evidence="1" type="ORF">SAMN02745243_03958</name>
</gene>
<evidence type="ECO:0000313" key="2">
    <source>
        <dbReference type="Proteomes" id="UP000184301"/>
    </source>
</evidence>
<protein>
    <submittedName>
        <fullName evidence="1">Uncharacterized protein</fullName>
    </submittedName>
</protein>
<sequence length="265" mass="31797">MTEIKDFISDEYPLTITDILERAKEEYGIVTDFYDPANIRHIQRYMSENNKPYVLVKGKGKTRYYRWCDVDAYFNDCKVERYYRKVAGKDLTYKTNKEIQFEQEQEFEAFREERRKLLKKAGLTEDDGNFLDVDRFGLKEYVTADELVILKKKGMHLRADLSDEDKETLTLYETFLRQSESEEREIERLFQQTKLEIMVTALFNERFSLNEERLMKDIKNYVRGGEYSAMQSIDKKPVGSQTMEVRRSYLRLKKKKGYVQRNQKQ</sequence>
<dbReference type="AlphaFoldDB" id="A0A1M6W859"/>
<dbReference type="EMBL" id="FQZY01000104">
    <property type="protein sequence ID" value="SHK89819.1"/>
    <property type="molecule type" value="Genomic_DNA"/>
</dbReference>
<reference evidence="1 2" key="1">
    <citation type="submission" date="2016-11" db="EMBL/GenBank/DDBJ databases">
        <authorList>
            <person name="Jaros S."/>
            <person name="Januszkiewicz K."/>
            <person name="Wedrychowicz H."/>
        </authorList>
    </citation>
    <scope>NUCLEOTIDE SEQUENCE [LARGE SCALE GENOMIC DNA]</scope>
    <source>
        <strain evidence="1 2">DSM 15480</strain>
    </source>
</reference>
<name>A0A1M6W859_9FIRM</name>